<feature type="domain" description="C2H2-type" evidence="8">
    <location>
        <begin position="600"/>
        <end position="630"/>
    </location>
</feature>
<evidence type="ECO:0000256" key="7">
    <source>
        <dbReference type="SAM" id="MobiDB-lite"/>
    </source>
</evidence>
<sequence length="639" mass="68485">MRLVEGKPGWGEQGPDEPVNEESLQVRPRSPAQCPQLPHIYSTPQKVPLGRRGAKELPQSFGRVSTEKAVEVPMDTAGPSESSITTPSPGILTLVQSSGPPCRPQELGHSQERPEYWEFQEVGVEEKSFGILSKLLGPGSAGISPKPCSVGHVGPDLTLSPAHLDSGTSSPWADVPAARPLEEEKLFLSRFAADRPGFLLSWLELILEARGPGTARSSSKYTHAAAPPAPTTQRAQPSSGKWAAWEAGPPPGLCLFLPILGQGEQCNHLPIKCYDEKCGCQKLSREPSPQSPQGRCQDQPRPWEAEANQNDLRTPYGIPWETPACPPTNHSNLWHAGFLVQLQLSGRRRGRHEELRCGSRTTTVGAATGHRAGGERGYAPHCLPPSSYDADQKPGLELAPAEPAYPPAAPEEYSDPESPQSSLSARYFRGEAAVTDSYSMDAFFISDGRSRRRRGGGGGDAGGAGDAGSAGGRAGRAGAPAGGGHRHACAECGKTYATSSNLSRHKQTHRSLDSQLARKCPTCGKAYVSMPALAMHVLTHNLRHKCGVCGKAFSRPWLLQGHMRSHTGEKPFGCAHCGKAFADRSNLRAHMQTHSAFKHYRCRQCDKSFALKSYLHKHCEAACVKGAEPPPPASAGPAS</sequence>
<accession>A0ABQ9VK43</accession>
<gene>
    <name evidence="9" type="ORF">P7K49_009497</name>
</gene>
<evidence type="ECO:0000256" key="6">
    <source>
        <dbReference type="PROSITE-ProRule" id="PRU00042"/>
    </source>
</evidence>
<feature type="domain" description="C2H2-type" evidence="8">
    <location>
        <begin position="487"/>
        <end position="514"/>
    </location>
</feature>
<evidence type="ECO:0000259" key="8">
    <source>
        <dbReference type="PROSITE" id="PS50157"/>
    </source>
</evidence>
<feature type="domain" description="C2H2-type" evidence="8">
    <location>
        <begin position="544"/>
        <end position="571"/>
    </location>
</feature>
<feature type="compositionally biased region" description="Gly residues" evidence="7">
    <location>
        <begin position="456"/>
        <end position="480"/>
    </location>
</feature>
<evidence type="ECO:0000313" key="9">
    <source>
        <dbReference type="EMBL" id="KAK2109751.1"/>
    </source>
</evidence>
<dbReference type="PANTHER" id="PTHR24388:SF48">
    <property type="entry name" value="TRANSCRIPTIONAL REPRESSOR SCRATCH 2"/>
    <property type="match status" value="1"/>
</dbReference>
<feature type="region of interest" description="Disordered" evidence="7">
    <location>
        <begin position="448"/>
        <end position="480"/>
    </location>
</feature>
<dbReference type="SMART" id="SM00355">
    <property type="entry name" value="ZnF_C2H2"/>
    <property type="match status" value="5"/>
</dbReference>
<keyword evidence="2" id="KW-0677">Repeat</keyword>
<comment type="caution">
    <text evidence="9">The sequence shown here is derived from an EMBL/GenBank/DDBJ whole genome shotgun (WGS) entry which is preliminary data.</text>
</comment>
<keyword evidence="10" id="KW-1185">Reference proteome</keyword>
<evidence type="ECO:0000313" key="10">
    <source>
        <dbReference type="Proteomes" id="UP001266305"/>
    </source>
</evidence>
<feature type="region of interest" description="Disordered" evidence="7">
    <location>
        <begin position="1"/>
        <end position="88"/>
    </location>
</feature>
<feature type="region of interest" description="Disordered" evidence="7">
    <location>
        <begin position="364"/>
        <end position="422"/>
    </location>
</feature>
<feature type="domain" description="C2H2-type" evidence="8">
    <location>
        <begin position="572"/>
        <end position="599"/>
    </location>
</feature>
<dbReference type="PROSITE" id="PS50157">
    <property type="entry name" value="ZINC_FINGER_C2H2_2"/>
    <property type="match status" value="5"/>
</dbReference>
<dbReference type="InterPro" id="IPR050527">
    <property type="entry name" value="Snail/Krueppel_Znf"/>
</dbReference>
<evidence type="ECO:0000256" key="1">
    <source>
        <dbReference type="ARBA" id="ARBA00022723"/>
    </source>
</evidence>
<evidence type="ECO:0000256" key="4">
    <source>
        <dbReference type="ARBA" id="ARBA00022833"/>
    </source>
</evidence>
<dbReference type="Pfam" id="PF00096">
    <property type="entry name" value="zf-C2H2"/>
    <property type="match status" value="3"/>
</dbReference>
<protein>
    <recommendedName>
        <fullName evidence="8">C2H2-type domain-containing protein</fullName>
    </recommendedName>
</protein>
<name>A0ABQ9VK43_SAGOE</name>
<feature type="region of interest" description="Disordered" evidence="7">
    <location>
        <begin position="216"/>
        <end position="242"/>
    </location>
</feature>
<evidence type="ECO:0000256" key="2">
    <source>
        <dbReference type="ARBA" id="ARBA00022737"/>
    </source>
</evidence>
<dbReference type="PROSITE" id="PS00028">
    <property type="entry name" value="ZINC_FINGER_C2H2_1"/>
    <property type="match status" value="4"/>
</dbReference>
<keyword evidence="3 6" id="KW-0863">Zinc-finger</keyword>
<dbReference type="InterPro" id="IPR013087">
    <property type="entry name" value="Znf_C2H2_type"/>
</dbReference>
<reference evidence="9 10" key="1">
    <citation type="submission" date="2023-05" db="EMBL/GenBank/DDBJ databases">
        <title>B98-5 Cell Line De Novo Hybrid Assembly: An Optical Mapping Approach.</title>
        <authorList>
            <person name="Kananen K."/>
            <person name="Auerbach J.A."/>
            <person name="Kautto E."/>
            <person name="Blachly J.S."/>
        </authorList>
    </citation>
    <scope>NUCLEOTIDE SEQUENCE [LARGE SCALE GENOMIC DNA]</scope>
    <source>
        <strain evidence="9">B95-8</strain>
        <tissue evidence="9">Cell line</tissue>
    </source>
</reference>
<evidence type="ECO:0000256" key="5">
    <source>
        <dbReference type="ARBA" id="ARBA00023242"/>
    </source>
</evidence>
<dbReference type="InterPro" id="IPR036236">
    <property type="entry name" value="Znf_C2H2_sf"/>
</dbReference>
<organism evidence="9 10">
    <name type="scientific">Saguinus oedipus</name>
    <name type="common">Cotton-top tamarin</name>
    <name type="synonym">Oedipomidas oedipus</name>
    <dbReference type="NCBI Taxonomy" id="9490"/>
    <lineage>
        <taxon>Eukaryota</taxon>
        <taxon>Metazoa</taxon>
        <taxon>Chordata</taxon>
        <taxon>Craniata</taxon>
        <taxon>Vertebrata</taxon>
        <taxon>Euteleostomi</taxon>
        <taxon>Mammalia</taxon>
        <taxon>Eutheria</taxon>
        <taxon>Euarchontoglires</taxon>
        <taxon>Primates</taxon>
        <taxon>Haplorrhini</taxon>
        <taxon>Platyrrhini</taxon>
        <taxon>Cebidae</taxon>
        <taxon>Callitrichinae</taxon>
        <taxon>Saguinus</taxon>
    </lineage>
</organism>
<proteinExistence type="predicted"/>
<evidence type="ECO:0000256" key="3">
    <source>
        <dbReference type="ARBA" id="ARBA00022771"/>
    </source>
</evidence>
<keyword evidence="5" id="KW-0539">Nucleus</keyword>
<dbReference type="PANTHER" id="PTHR24388">
    <property type="entry name" value="ZINC FINGER PROTEIN"/>
    <property type="match status" value="1"/>
</dbReference>
<dbReference type="EMBL" id="JASSZA010000005">
    <property type="protein sequence ID" value="KAK2109751.1"/>
    <property type="molecule type" value="Genomic_DNA"/>
</dbReference>
<feature type="compositionally biased region" description="Polar residues" evidence="7">
    <location>
        <begin position="79"/>
        <end position="88"/>
    </location>
</feature>
<dbReference type="Proteomes" id="UP001266305">
    <property type="component" value="Unassembled WGS sequence"/>
</dbReference>
<feature type="domain" description="C2H2-type" evidence="8">
    <location>
        <begin position="518"/>
        <end position="545"/>
    </location>
</feature>
<dbReference type="SUPFAM" id="SSF57667">
    <property type="entry name" value="beta-beta-alpha zinc fingers"/>
    <property type="match status" value="2"/>
</dbReference>
<dbReference type="Gene3D" id="3.30.160.60">
    <property type="entry name" value="Classic Zinc Finger"/>
    <property type="match status" value="4"/>
</dbReference>
<keyword evidence="1" id="KW-0479">Metal-binding</keyword>
<keyword evidence="4" id="KW-0862">Zinc</keyword>